<evidence type="ECO:0000313" key="4">
    <source>
        <dbReference type="Proteomes" id="UP000037962"/>
    </source>
</evidence>
<accession>A0A7V8LPJ3</accession>
<dbReference type="EMBL" id="LJFO01000006">
    <property type="protein sequence ID" value="KPG11264.1"/>
    <property type="molecule type" value="Genomic_DNA"/>
</dbReference>
<protein>
    <submittedName>
        <fullName evidence="1">Uncharacterized protein</fullName>
    </submittedName>
</protein>
<dbReference type="AlphaFoldDB" id="A0A7V8LPJ3"/>
<organism evidence="1 3">
    <name type="scientific">Mycobacteroides immunogenum</name>
    <dbReference type="NCBI Taxonomy" id="83262"/>
    <lineage>
        <taxon>Bacteria</taxon>
        <taxon>Bacillati</taxon>
        <taxon>Actinomycetota</taxon>
        <taxon>Actinomycetes</taxon>
        <taxon>Mycobacteriales</taxon>
        <taxon>Mycobacteriaceae</taxon>
        <taxon>Mycobacteroides</taxon>
    </lineage>
</organism>
<evidence type="ECO:0000313" key="1">
    <source>
        <dbReference type="EMBL" id="KPG11264.1"/>
    </source>
</evidence>
<gene>
    <name evidence="1" type="ORF">AN908_12880</name>
    <name evidence="2" type="ORF">AN912_11080</name>
</gene>
<dbReference type="EMBL" id="LJFS01000011">
    <property type="protein sequence ID" value="KPG34292.1"/>
    <property type="molecule type" value="Genomic_DNA"/>
</dbReference>
<name>A0A7V8LPJ3_9MYCO</name>
<dbReference type="Proteomes" id="UP000037843">
    <property type="component" value="Unassembled WGS sequence"/>
</dbReference>
<comment type="caution">
    <text evidence="1">The sequence shown here is derived from an EMBL/GenBank/DDBJ whole genome shotgun (WGS) entry which is preliminary data.</text>
</comment>
<evidence type="ECO:0000313" key="3">
    <source>
        <dbReference type="Proteomes" id="UP000037843"/>
    </source>
</evidence>
<evidence type="ECO:0000313" key="2">
    <source>
        <dbReference type="EMBL" id="KPG34292.1"/>
    </source>
</evidence>
<dbReference type="OrthoDB" id="4768735at2"/>
<dbReference type="RefSeq" id="WP_043077352.1">
    <property type="nucleotide sequence ID" value="NZ_CP011530.1"/>
</dbReference>
<sequence>MDDLISRIDAVLDEPDDEGTDDWQYPWTDSMRWAPPGVELPEGCWEDEPEGELDSGWEYHPDCQIHVIPVEQVAEWERCLEIMPRVEREDVQWFVVCHRHKTAGEREVDCDCGNPSNTSTSR</sequence>
<keyword evidence="4" id="KW-1185">Reference proteome</keyword>
<proteinExistence type="predicted"/>
<dbReference type="GeneID" id="45762560"/>
<dbReference type="Proteomes" id="UP000037962">
    <property type="component" value="Unassembled WGS sequence"/>
</dbReference>
<reference evidence="3 4" key="1">
    <citation type="submission" date="2015-09" db="EMBL/GenBank/DDBJ databases">
        <title>Genome Sequences of Mycobacterium immunogenum Isolates, Recuperated from a Chloraminated Drinking Water Distribution System Simulator Subjected to Episodes of Nitrification.</title>
        <authorList>
            <person name="Gomez-Alvarez V."/>
            <person name="Revetta R.P."/>
        </authorList>
    </citation>
    <scope>NUCLEOTIDE SEQUENCE [LARGE SCALE GENOMIC DNA]</scope>
    <source>
        <strain evidence="1 3">H008</strain>
        <strain evidence="2 4">H076</strain>
    </source>
</reference>
<dbReference type="KEGG" id="miz:BAB75_01390"/>